<evidence type="ECO:0000256" key="3">
    <source>
        <dbReference type="ARBA" id="ARBA00023004"/>
    </source>
</evidence>
<dbReference type="GO" id="GO:0046872">
    <property type="term" value="F:metal ion binding"/>
    <property type="evidence" value="ECO:0007669"/>
    <property type="project" value="UniProtKB-KW"/>
</dbReference>
<dbReference type="Gene3D" id="1.10.760.10">
    <property type="entry name" value="Cytochrome c-like domain"/>
    <property type="match status" value="1"/>
</dbReference>
<proteinExistence type="predicted"/>
<dbReference type="GO" id="GO:0016787">
    <property type="term" value="F:hydrolase activity"/>
    <property type="evidence" value="ECO:0007669"/>
    <property type="project" value="InterPro"/>
</dbReference>
<dbReference type="GO" id="GO:0009055">
    <property type="term" value="F:electron transfer activity"/>
    <property type="evidence" value="ECO:0007669"/>
    <property type="project" value="InterPro"/>
</dbReference>
<keyword evidence="9" id="KW-1185">Reference proteome</keyword>
<dbReference type="InterPro" id="IPR011042">
    <property type="entry name" value="6-blade_b-propeller_TolB-like"/>
</dbReference>
<dbReference type="PANTHER" id="PTHR33546">
    <property type="entry name" value="LARGE, MULTIFUNCTIONAL SECRETED PROTEIN-RELATED"/>
    <property type="match status" value="1"/>
</dbReference>
<feature type="domain" description="Cytochrome c" evidence="7">
    <location>
        <begin position="939"/>
        <end position="1077"/>
    </location>
</feature>
<dbReference type="SUPFAM" id="SSF46626">
    <property type="entry name" value="Cytochrome c"/>
    <property type="match status" value="1"/>
</dbReference>
<dbReference type="GO" id="GO:0020037">
    <property type="term" value="F:heme binding"/>
    <property type="evidence" value="ECO:0007669"/>
    <property type="project" value="InterPro"/>
</dbReference>
<dbReference type="InterPro" id="IPR036909">
    <property type="entry name" value="Cyt_c-like_dom_sf"/>
</dbReference>
<organism evidence="8 9">
    <name type="scientific">Rubinisphaera italica</name>
    <dbReference type="NCBI Taxonomy" id="2527969"/>
    <lineage>
        <taxon>Bacteria</taxon>
        <taxon>Pseudomonadati</taxon>
        <taxon>Planctomycetota</taxon>
        <taxon>Planctomycetia</taxon>
        <taxon>Planctomycetales</taxon>
        <taxon>Planctomycetaceae</taxon>
        <taxon>Rubinisphaera</taxon>
    </lineage>
</organism>
<evidence type="ECO:0000256" key="4">
    <source>
        <dbReference type="PROSITE-ProRule" id="PRU00433"/>
    </source>
</evidence>
<accession>A0A5C5XNK4</accession>
<gene>
    <name evidence="8" type="ORF">Pan54_52380</name>
</gene>
<comment type="caution">
    <text evidence="8">The sequence shown here is derived from an EMBL/GenBank/DDBJ whole genome shotgun (WGS) entry which is preliminary data.</text>
</comment>
<dbReference type="AlphaFoldDB" id="A0A5C5XNK4"/>
<dbReference type="Pfam" id="PF00034">
    <property type="entry name" value="Cytochrom_C"/>
    <property type="match status" value="1"/>
</dbReference>
<dbReference type="NCBIfam" id="TIGR02603">
    <property type="entry name" value="CxxCH_TIGR02603"/>
    <property type="match status" value="1"/>
</dbReference>
<feature type="region of interest" description="Disordered" evidence="5">
    <location>
        <begin position="229"/>
        <end position="259"/>
    </location>
</feature>
<evidence type="ECO:0000256" key="5">
    <source>
        <dbReference type="SAM" id="MobiDB-lite"/>
    </source>
</evidence>
<keyword evidence="1 4" id="KW-0349">Heme</keyword>
<dbReference type="SUPFAM" id="SSF50952">
    <property type="entry name" value="Soluble quinoprotein glucose dehydrogenase"/>
    <property type="match status" value="1"/>
</dbReference>
<evidence type="ECO:0000256" key="1">
    <source>
        <dbReference type="ARBA" id="ARBA00022617"/>
    </source>
</evidence>
<dbReference type="InterPro" id="IPR009056">
    <property type="entry name" value="Cyt_c-like_dom"/>
</dbReference>
<dbReference type="InterPro" id="IPR010496">
    <property type="entry name" value="AL/BT2_dom"/>
</dbReference>
<dbReference type="InterPro" id="IPR013427">
    <property type="entry name" value="Haem-bd_dom_put"/>
</dbReference>
<keyword evidence="3 4" id="KW-0408">Iron</keyword>
<evidence type="ECO:0000259" key="7">
    <source>
        <dbReference type="PROSITE" id="PS51007"/>
    </source>
</evidence>
<dbReference type="EMBL" id="SJPG01000001">
    <property type="protein sequence ID" value="TWT64474.1"/>
    <property type="molecule type" value="Genomic_DNA"/>
</dbReference>
<dbReference type="Gene3D" id="2.120.10.30">
    <property type="entry name" value="TolB, C-terminal domain"/>
    <property type="match status" value="1"/>
</dbReference>
<keyword evidence="6" id="KW-0732">Signal</keyword>
<dbReference type="Gene3D" id="2.60.120.560">
    <property type="entry name" value="Exo-inulinase, domain 1"/>
    <property type="match status" value="1"/>
</dbReference>
<dbReference type="PANTHER" id="PTHR33546:SF1">
    <property type="entry name" value="LARGE, MULTIFUNCTIONAL SECRETED PROTEIN"/>
    <property type="match status" value="1"/>
</dbReference>
<evidence type="ECO:0000256" key="2">
    <source>
        <dbReference type="ARBA" id="ARBA00022723"/>
    </source>
</evidence>
<keyword evidence="2 4" id="KW-0479">Metal-binding</keyword>
<feature type="signal peptide" evidence="6">
    <location>
        <begin position="1"/>
        <end position="24"/>
    </location>
</feature>
<dbReference type="RefSeq" id="WP_242631427.1">
    <property type="nucleotide sequence ID" value="NZ_SJPG01000001.1"/>
</dbReference>
<name>A0A5C5XNK4_9PLAN</name>
<dbReference type="Pfam" id="PF06439">
    <property type="entry name" value="3keto-disac_hyd"/>
    <property type="match status" value="1"/>
</dbReference>
<sequence precursor="true">MRFHSMTLLTLSSILLLGSVSVQGQEFQNLFNGKDLTGWDGNPELWSVEDGVITGKTNGPDHLKYNQFLVWTGGEVDDFELKLEFRLEGENNSGVQYRSKLMPEVGQWSVGGYQADMHPKPEFTGMLYDERGRGIVAKRGEKVTIGPDGKKTAEKLDVPVDQKDLTEWHELTIIARGNRLTHKIDGKVAVVVIDDQPSEREMSGKIAFQVHRGPAMKAQFRNIKLRELKEKKTDKKQAMQRPDKAETKPAEGDSLSTPKATPIADMKIAKDFKVELLYSVPNDVEGSWVSMCVAPEGRLIVCDQYGGLYEVTPPPLGQTEGTKIEKIDVDIGEAQGLFWAFDSLYVSVNKAKKYAGGLYRVTDTDGDKKLDTVKMLRPLHGTGEHGPHAVFHTEDKQGLYIVCGNRTDLTEIDTSRVPQHWDEDLLLPRPYGRGFMKGTPAPGGYICRINPEGTEWELVATGFRNEYDAALNADGELFTYDADMEWDINTPWYRPTRISHAISGAEFGWRNGGGKWPVYYQDSLPPVLNIGPGSPTGVTFGYGAKFPAKYQKAFFINDWSYGKLYAVHMTPQGSTYSAVAEEFITGTPLPLTDSVINPADGAMYFAIGGRKVQSGLYRVTYQGSESTKPIDAKDSKLAELRKIRRELETLHLGDHPEAFEKAWPYLSHADRFIRFAARIAIEHRPAEEWREKALNAKEDAWTSLNSLLALARTYVRADKGTGENIDAPVPDWNAAENYGNEELTAILDSLDQLDWSELSLPQQLTMMRVYTVAFVRLGPPTADQREALIKKFDPAFPARAYPLNSELAQMLVYLQAPSAASKIVAQLKKAPTQEEQIDYAKTLRHLTAGWTPELQETYFAWFNRAAGYRGGASFSLFVQHIREDALAKLTDQEKLALKPILEAVPEETANPFAAEPRPMVKEWKMEELVPLLEDKLVNRDFEHGRQMFAAANCFACHRFDEQGGAVGPDLTALAGRFSKRDILESVVVPSKQISDQYEAIQFVTVEGQVIVGRIVNLAGDTYRVNTDMMNPDAMTTIKRDDIDFMSPSKTSMMPNGLLNTLHEEEILDLMAYLLSRGNRDDKMFKQE</sequence>
<dbReference type="InterPro" id="IPR011041">
    <property type="entry name" value="Quinoprot_gluc/sorb_DH_b-prop"/>
</dbReference>
<dbReference type="Proteomes" id="UP000316095">
    <property type="component" value="Unassembled WGS sequence"/>
</dbReference>
<dbReference type="PROSITE" id="PS51007">
    <property type="entry name" value="CYTC"/>
    <property type="match status" value="1"/>
</dbReference>
<evidence type="ECO:0000313" key="9">
    <source>
        <dbReference type="Proteomes" id="UP000316095"/>
    </source>
</evidence>
<feature type="chain" id="PRO_5023129146" evidence="6">
    <location>
        <begin position="25"/>
        <end position="1087"/>
    </location>
</feature>
<protein>
    <submittedName>
        <fullName evidence="8">Cytochrome c</fullName>
    </submittedName>
</protein>
<evidence type="ECO:0000313" key="8">
    <source>
        <dbReference type="EMBL" id="TWT64474.1"/>
    </source>
</evidence>
<reference evidence="8 9" key="1">
    <citation type="submission" date="2019-02" db="EMBL/GenBank/DDBJ databases">
        <title>Deep-cultivation of Planctomycetes and their phenomic and genomic characterization uncovers novel biology.</title>
        <authorList>
            <person name="Wiegand S."/>
            <person name="Jogler M."/>
            <person name="Boedeker C."/>
            <person name="Pinto D."/>
            <person name="Vollmers J."/>
            <person name="Rivas-Marin E."/>
            <person name="Kohn T."/>
            <person name="Peeters S.H."/>
            <person name="Heuer A."/>
            <person name="Rast P."/>
            <person name="Oberbeckmann S."/>
            <person name="Bunk B."/>
            <person name="Jeske O."/>
            <person name="Meyerdierks A."/>
            <person name="Storesund J.E."/>
            <person name="Kallscheuer N."/>
            <person name="Luecker S."/>
            <person name="Lage O.M."/>
            <person name="Pohl T."/>
            <person name="Merkel B.J."/>
            <person name="Hornburger P."/>
            <person name="Mueller R.-W."/>
            <person name="Bruemmer F."/>
            <person name="Labrenz M."/>
            <person name="Spormann A.M."/>
            <person name="Op Den Camp H."/>
            <person name="Overmann J."/>
            <person name="Amann R."/>
            <person name="Jetten M.S.M."/>
            <person name="Mascher T."/>
            <person name="Medema M.H."/>
            <person name="Devos D.P."/>
            <person name="Kaster A.-K."/>
            <person name="Ovreas L."/>
            <person name="Rohde M."/>
            <person name="Galperin M.Y."/>
            <person name="Jogler C."/>
        </authorList>
    </citation>
    <scope>NUCLEOTIDE SEQUENCE [LARGE SCALE GENOMIC DNA]</scope>
    <source>
        <strain evidence="8 9">Pan54</strain>
    </source>
</reference>
<evidence type="ECO:0000256" key="6">
    <source>
        <dbReference type="SAM" id="SignalP"/>
    </source>
</evidence>
<feature type="compositionally biased region" description="Basic and acidic residues" evidence="5">
    <location>
        <begin position="229"/>
        <end position="251"/>
    </location>
</feature>